<dbReference type="PANTHER" id="PTHR33938">
    <property type="entry name" value="FERULOYL ESTERASE B-RELATED"/>
    <property type="match status" value="1"/>
</dbReference>
<proteinExistence type="inferred from homology"/>
<name>A0A437M760_9SPHN</name>
<accession>A0A437M760</accession>
<evidence type="ECO:0000256" key="1">
    <source>
        <dbReference type="ARBA" id="ARBA00006249"/>
    </source>
</evidence>
<evidence type="ECO:0000256" key="4">
    <source>
        <dbReference type="ARBA" id="ARBA00022729"/>
    </source>
</evidence>
<evidence type="ECO:0000313" key="9">
    <source>
        <dbReference type="EMBL" id="RVT93561.1"/>
    </source>
</evidence>
<keyword evidence="7" id="KW-1015">Disulfide bond</keyword>
<organism evidence="9 10">
    <name type="scientific">Sphingomonas crocodyli</name>
    <dbReference type="NCBI Taxonomy" id="1979270"/>
    <lineage>
        <taxon>Bacteria</taxon>
        <taxon>Pseudomonadati</taxon>
        <taxon>Pseudomonadota</taxon>
        <taxon>Alphaproteobacteria</taxon>
        <taxon>Sphingomonadales</taxon>
        <taxon>Sphingomonadaceae</taxon>
        <taxon>Sphingomonas</taxon>
    </lineage>
</organism>
<feature type="chain" id="PRO_5018991648" evidence="8">
    <location>
        <begin position="20"/>
        <end position="552"/>
    </location>
</feature>
<evidence type="ECO:0000256" key="6">
    <source>
        <dbReference type="ARBA" id="ARBA00022837"/>
    </source>
</evidence>
<reference evidence="9 10" key="1">
    <citation type="submission" date="2019-01" db="EMBL/GenBank/DDBJ databases">
        <authorList>
            <person name="Chen W.-M."/>
        </authorList>
    </citation>
    <scope>NUCLEOTIDE SEQUENCE [LARGE SCALE GENOMIC DNA]</scope>
    <source>
        <strain evidence="9 10">CCP-7</strain>
    </source>
</reference>
<dbReference type="GO" id="GO:0046872">
    <property type="term" value="F:metal ion binding"/>
    <property type="evidence" value="ECO:0007669"/>
    <property type="project" value="UniProtKB-KW"/>
</dbReference>
<dbReference type="Proteomes" id="UP000282971">
    <property type="component" value="Unassembled WGS sequence"/>
</dbReference>
<dbReference type="InterPro" id="IPR011118">
    <property type="entry name" value="Tannase/feruloyl_esterase"/>
</dbReference>
<dbReference type="Gene3D" id="3.40.50.1820">
    <property type="entry name" value="alpha/beta hydrolase"/>
    <property type="match status" value="1"/>
</dbReference>
<sequence>MLTNSQNMTALLSLLVSLAALEPAAASPRRTSDNACTKLSKLDLPNVEILSTTFIDAKDYPSSAPTISGAKTVTLAPHCEVKAIARPTRDSEIGIEIWLPATGWNGRYQQIGNGGWAGAIHRRPLADALKRGFAAASTDNGHQGGVDDHGQGQRSAEFAIGHPEKLIDFGSRALSETRRVATAAITSFYGRPAQHSYFVGCSDGGREALMAAQRFPEYFDGILAGNPGNAWSRWAAGLIWTQQAQRAGSPGAIPITKRALIQNAVMSACDQIDGVTDGLIADPRFCRFDPAVLTCSGTATDNCLTDPQVATLRQIYDGPRNPRTGEQIYPGYPPGIENAPGSNLITPWQPGMSSFGDTYFGQALFERRDWDFRSLDFDKDIALSDRKGAPVVDATNPDLRSFRARGGKLIHYHGWSDALMPAGASIAYYEAVMAFMARFPDQQSVANDPITSFYRLFLIPGMGHCYGGDGPTAITVDADTTDPKRDLITALEQWVEKGVAPQMFVGSGPVPNAPSRRLSRPICPYPQITRYDGSGNTDIASSFACAKGTGDR</sequence>
<evidence type="ECO:0000313" key="10">
    <source>
        <dbReference type="Proteomes" id="UP000282971"/>
    </source>
</evidence>
<keyword evidence="10" id="KW-1185">Reference proteome</keyword>
<dbReference type="PANTHER" id="PTHR33938:SF15">
    <property type="entry name" value="FERULOYL ESTERASE B-RELATED"/>
    <property type="match status" value="1"/>
</dbReference>
<feature type="signal peptide" evidence="8">
    <location>
        <begin position="1"/>
        <end position="19"/>
    </location>
</feature>
<dbReference type="Pfam" id="PF07519">
    <property type="entry name" value="Tannase"/>
    <property type="match status" value="1"/>
</dbReference>
<protein>
    <submittedName>
        <fullName evidence="9">Tannase/feruloyl esterase family alpha/beta hydrolase</fullName>
    </submittedName>
</protein>
<evidence type="ECO:0000256" key="5">
    <source>
        <dbReference type="ARBA" id="ARBA00022801"/>
    </source>
</evidence>
<dbReference type="RefSeq" id="WP_127742302.1">
    <property type="nucleotide sequence ID" value="NZ_SACN01000001.1"/>
</dbReference>
<evidence type="ECO:0000256" key="3">
    <source>
        <dbReference type="ARBA" id="ARBA00022723"/>
    </source>
</evidence>
<keyword evidence="5 9" id="KW-0378">Hydrolase</keyword>
<evidence type="ECO:0000256" key="2">
    <source>
        <dbReference type="ARBA" id="ARBA00022487"/>
    </source>
</evidence>
<gene>
    <name evidence="9" type="ORF">EOD43_06750</name>
</gene>
<dbReference type="AlphaFoldDB" id="A0A437M760"/>
<evidence type="ECO:0000256" key="7">
    <source>
        <dbReference type="ARBA" id="ARBA00023157"/>
    </source>
</evidence>
<dbReference type="GO" id="GO:0052689">
    <property type="term" value="F:carboxylic ester hydrolase activity"/>
    <property type="evidence" value="ECO:0007669"/>
    <property type="project" value="UniProtKB-KW"/>
</dbReference>
<dbReference type="EMBL" id="SACN01000001">
    <property type="protein sequence ID" value="RVT93561.1"/>
    <property type="molecule type" value="Genomic_DNA"/>
</dbReference>
<dbReference type="InterPro" id="IPR029058">
    <property type="entry name" value="AB_hydrolase_fold"/>
</dbReference>
<comment type="caution">
    <text evidence="9">The sequence shown here is derived from an EMBL/GenBank/DDBJ whole genome shotgun (WGS) entry which is preliminary data.</text>
</comment>
<keyword evidence="4 8" id="KW-0732">Signal</keyword>
<keyword evidence="6" id="KW-0106">Calcium</keyword>
<dbReference type="OrthoDB" id="7197884at2"/>
<comment type="similarity">
    <text evidence="1">Belongs to the tannase family.</text>
</comment>
<evidence type="ECO:0000256" key="8">
    <source>
        <dbReference type="SAM" id="SignalP"/>
    </source>
</evidence>
<dbReference type="SUPFAM" id="SSF53474">
    <property type="entry name" value="alpha/beta-Hydrolases"/>
    <property type="match status" value="1"/>
</dbReference>
<keyword evidence="2" id="KW-0719">Serine esterase</keyword>
<keyword evidence="3" id="KW-0479">Metal-binding</keyword>